<proteinExistence type="predicted"/>
<reference evidence="2 3" key="1">
    <citation type="journal article" date="2014" name="Int. J. Syst. Evol. Microbiol.">
        <title>Oceanisphaera profunda sp. nov., a marine bacterium isolated from deep-sea sediment, and emended description of the genus Oceanisphaera.</title>
        <authorList>
            <person name="Xu Z."/>
            <person name="Zhang X.Y."/>
            <person name="Su H.N."/>
            <person name="Yu Z.C."/>
            <person name="Liu C."/>
            <person name="Li H."/>
            <person name="Chen X.L."/>
            <person name="Song X.Y."/>
            <person name="Xie B.B."/>
            <person name="Qin Q.L."/>
            <person name="Zhou B.C."/>
            <person name="Shi M."/>
            <person name="Huang Y."/>
            <person name="Zhang Y.Z."/>
        </authorList>
    </citation>
    <scope>NUCLEOTIDE SEQUENCE [LARGE SCALE GENOMIC DNA]</scope>
    <source>
        <strain evidence="2 3">SM1222</strain>
    </source>
</reference>
<keyword evidence="3" id="KW-1185">Reference proteome</keyword>
<name>A0A1Y0D659_9GAMM</name>
<accession>A0A1Y0D659</accession>
<dbReference type="AlphaFoldDB" id="A0A1Y0D659"/>
<evidence type="ECO:0000313" key="2">
    <source>
        <dbReference type="EMBL" id="ART83031.1"/>
    </source>
</evidence>
<protein>
    <recommendedName>
        <fullName evidence="1">PilZ domain-containing protein</fullName>
    </recommendedName>
</protein>
<sequence length="756" mass="86412">MDLSTYKTLLNKLVPLSYQYDLAGLLDTMLPEADEDIRFQLKAEVRRLTSPCLRVLDLRSLFPEQCRRVSHQGLDHELPERLANHFQTLLLDYGGEYTRGLYESLLAELAVLRKLPAQFNIVHWHQPSLGLQRKESRLRFVTPVCLQLDNGQVLQGNTLDISPAGLLVQLQNAPRLPEEVAISFPELAKQAGLECLVAPKRYRVRQDLGELNRLKMQRVEEDADWQQAIAAFIEQNRPRYGLDAEDLYATVKSQCWGQALLETSLSCSLFFDEQGKLQHLLTNRHSAKTLSAWQQTKPGDLLPTLLSPERVLHLANQADKPSLLYSFRHSGAQQSYYFVASQDELIKHQTYAAFINEGIRANTLTCYYLSIRQLHYDDQATDALDAQGVRRLQQLKWQLWLTPIPALQSQWPIDSTLKQLAPFMVPACLHQATVTPFGRQASKRRETRFRLQSAMELTVGNKVLMGETEDLSNSGLKLVLGEPIRLDIPSLVLVHLTELNQRSRKWKLKGLPYRVVNLSGNGKVVHLRIEGAEESHAGYQFFSALFEQNQDKLRARPDANHTPAWLTWLTRQTLQQPPSPTFVLGRNDGGFYVQGAIACLLQQSLMGFLSNEFQQAHFSRLISRQQWQSIYTQLLRPDGRSHHSYEIWTAKAVDSSQQSWLLINPEPNRQAFLLNPRHSQQLNVSLVVINRLHLRQLEYFVPEWDTLTQTSLYKTQQLEQQLAELCALSQVFDITEAVRRKATVKQSVLSPTPLPS</sequence>
<evidence type="ECO:0000259" key="1">
    <source>
        <dbReference type="Pfam" id="PF07238"/>
    </source>
</evidence>
<dbReference type="Proteomes" id="UP000243937">
    <property type="component" value="Chromosome"/>
</dbReference>
<dbReference type="KEGG" id="opf:CBP31_10695"/>
<dbReference type="Pfam" id="PF07238">
    <property type="entry name" value="PilZ"/>
    <property type="match status" value="2"/>
</dbReference>
<evidence type="ECO:0000313" key="3">
    <source>
        <dbReference type="Proteomes" id="UP000243937"/>
    </source>
</evidence>
<dbReference type="InterPro" id="IPR009875">
    <property type="entry name" value="PilZ_domain"/>
</dbReference>
<organism evidence="2 3">
    <name type="scientific">Oceanisphaera profunda</name>
    <dbReference type="NCBI Taxonomy" id="1416627"/>
    <lineage>
        <taxon>Bacteria</taxon>
        <taxon>Pseudomonadati</taxon>
        <taxon>Pseudomonadota</taxon>
        <taxon>Gammaproteobacteria</taxon>
        <taxon>Aeromonadales</taxon>
        <taxon>Aeromonadaceae</taxon>
        <taxon>Oceanisphaera</taxon>
    </lineage>
</organism>
<gene>
    <name evidence="2" type="ORF">CBP31_10695</name>
</gene>
<dbReference type="GO" id="GO:0035438">
    <property type="term" value="F:cyclic-di-GMP binding"/>
    <property type="evidence" value="ECO:0007669"/>
    <property type="project" value="InterPro"/>
</dbReference>
<dbReference type="EMBL" id="CP021377">
    <property type="protein sequence ID" value="ART83031.1"/>
    <property type="molecule type" value="Genomic_DNA"/>
</dbReference>
<feature type="domain" description="PilZ" evidence="1">
    <location>
        <begin position="443"/>
        <end position="533"/>
    </location>
</feature>
<dbReference type="OrthoDB" id="6208912at2"/>
<dbReference type="RefSeq" id="WP_087037157.1">
    <property type="nucleotide sequence ID" value="NZ_CP021377.1"/>
</dbReference>
<dbReference type="SUPFAM" id="SSF141371">
    <property type="entry name" value="PilZ domain-like"/>
    <property type="match status" value="2"/>
</dbReference>
<dbReference type="Gene3D" id="2.40.10.220">
    <property type="entry name" value="predicted glycosyltransferase like domains"/>
    <property type="match status" value="1"/>
</dbReference>
<feature type="domain" description="PilZ" evidence="1">
    <location>
        <begin position="132"/>
        <end position="203"/>
    </location>
</feature>